<dbReference type="GO" id="GO:0006995">
    <property type="term" value="P:cellular response to nitrogen starvation"/>
    <property type="evidence" value="ECO:0007669"/>
    <property type="project" value="TreeGrafter"/>
</dbReference>
<dbReference type="Gene3D" id="1.10.418.40">
    <property type="entry name" value="Autophagy protein 6/Beclin 1"/>
    <property type="match status" value="1"/>
</dbReference>
<dbReference type="EMBL" id="LDAU01000215">
    <property type="protein sequence ID" value="KRW99287.1"/>
    <property type="molecule type" value="Genomic_DNA"/>
</dbReference>
<dbReference type="GO" id="GO:0000045">
    <property type="term" value="P:autophagosome assembly"/>
    <property type="evidence" value="ECO:0007669"/>
    <property type="project" value="TreeGrafter"/>
</dbReference>
<evidence type="ECO:0000256" key="1">
    <source>
        <dbReference type="ARBA" id="ARBA00005965"/>
    </source>
</evidence>
<dbReference type="GO" id="GO:0034271">
    <property type="term" value="C:phosphatidylinositol 3-kinase complex, class III, type I"/>
    <property type="evidence" value="ECO:0007669"/>
    <property type="project" value="TreeGrafter"/>
</dbReference>
<keyword evidence="2" id="KW-0175">Coiled coil</keyword>
<dbReference type="PANTHER" id="PTHR12768:SF4">
    <property type="entry name" value="BECLIN-1"/>
    <property type="match status" value="1"/>
</dbReference>
<feature type="domain" description="Atg6 BARA" evidence="4">
    <location>
        <begin position="288"/>
        <end position="482"/>
    </location>
</feature>
<dbReference type="GO" id="GO:0045324">
    <property type="term" value="P:late endosome to vacuole transport"/>
    <property type="evidence" value="ECO:0007669"/>
    <property type="project" value="TreeGrafter"/>
</dbReference>
<dbReference type="InterPro" id="IPR007243">
    <property type="entry name" value="Atg6/Beclin"/>
</dbReference>
<dbReference type="InParanoid" id="A0A0V0QB39"/>
<evidence type="ECO:0000313" key="5">
    <source>
        <dbReference type="EMBL" id="KRW99287.1"/>
    </source>
</evidence>
<dbReference type="GO" id="GO:0034272">
    <property type="term" value="C:phosphatidylinositol 3-kinase complex, class III, type II"/>
    <property type="evidence" value="ECO:0007669"/>
    <property type="project" value="TreeGrafter"/>
</dbReference>
<dbReference type="PANTHER" id="PTHR12768">
    <property type="entry name" value="BECLIN 1"/>
    <property type="match status" value="1"/>
</dbReference>
<dbReference type="InterPro" id="IPR038274">
    <property type="entry name" value="Atg6/Beclin_C_sf"/>
</dbReference>
<evidence type="ECO:0000256" key="3">
    <source>
        <dbReference type="SAM" id="MobiDB-lite"/>
    </source>
</evidence>
<feature type="region of interest" description="Disordered" evidence="3">
    <location>
        <begin position="25"/>
        <end position="58"/>
    </location>
</feature>
<dbReference type="OMA" id="TATFEIW"/>
<organism evidence="5 6">
    <name type="scientific">Pseudocohnilembus persalinus</name>
    <name type="common">Ciliate</name>
    <dbReference type="NCBI Taxonomy" id="266149"/>
    <lineage>
        <taxon>Eukaryota</taxon>
        <taxon>Sar</taxon>
        <taxon>Alveolata</taxon>
        <taxon>Ciliophora</taxon>
        <taxon>Intramacronucleata</taxon>
        <taxon>Oligohymenophorea</taxon>
        <taxon>Scuticociliatia</taxon>
        <taxon>Philasterida</taxon>
        <taxon>Pseudocohnilembidae</taxon>
        <taxon>Pseudocohnilembus</taxon>
    </lineage>
</organism>
<feature type="compositionally biased region" description="Low complexity" evidence="3">
    <location>
        <begin position="104"/>
        <end position="113"/>
    </location>
</feature>
<dbReference type="Proteomes" id="UP000054937">
    <property type="component" value="Unassembled WGS sequence"/>
</dbReference>
<dbReference type="GO" id="GO:0043548">
    <property type="term" value="F:phosphatidylinositol 3-kinase binding"/>
    <property type="evidence" value="ECO:0007669"/>
    <property type="project" value="TreeGrafter"/>
</dbReference>
<proteinExistence type="inferred from homology"/>
<reference evidence="5 6" key="1">
    <citation type="journal article" date="2015" name="Sci. Rep.">
        <title>Genome of the facultative scuticociliatosis pathogen Pseudocohnilembus persalinus provides insight into its virulence through horizontal gene transfer.</title>
        <authorList>
            <person name="Xiong J."/>
            <person name="Wang G."/>
            <person name="Cheng J."/>
            <person name="Tian M."/>
            <person name="Pan X."/>
            <person name="Warren A."/>
            <person name="Jiang C."/>
            <person name="Yuan D."/>
            <person name="Miao W."/>
        </authorList>
    </citation>
    <scope>NUCLEOTIDE SEQUENCE [LARGE SCALE GENOMIC DNA]</scope>
    <source>
        <strain evidence="5">36N120E</strain>
    </source>
</reference>
<dbReference type="GO" id="GO:0000407">
    <property type="term" value="C:phagophore assembly site"/>
    <property type="evidence" value="ECO:0007669"/>
    <property type="project" value="TreeGrafter"/>
</dbReference>
<dbReference type="InterPro" id="IPR040455">
    <property type="entry name" value="Atg6_BARA"/>
</dbReference>
<feature type="region of interest" description="Disordered" evidence="3">
    <location>
        <begin position="104"/>
        <end position="123"/>
    </location>
</feature>
<dbReference type="OrthoDB" id="20368at2759"/>
<dbReference type="Pfam" id="PF04111">
    <property type="entry name" value="APG6"/>
    <property type="match status" value="1"/>
</dbReference>
<comment type="similarity">
    <text evidence="1">Belongs to the beclin family.</text>
</comment>
<sequence>MSDQLQQQPEKENQDIQKIENVEQFIEEQLEHNSPNSPQSGQNLMKKQENQQQNDLEKVGNLGGIKLEKIENQEENNINEQDDQIEQFEQQIQQSVPDFQIQNKQNQNQSENQNQKENKTDVQNQSQKEAFIFLCSYCQEQADYDHNQLTEQQKEFFCCETCLENEIKMEEEKFQTLNSTIKIYHSKFEKMDTDIEEAQKLLEQYSAEELENQEKVIDEQMENQQKILEEQTLELNKLKNEVVNLETKESEYWRKINNHQKNLVKLEEKFQRANSYLNKLNQDIENIKKINVVNDVFHIFTDEQAGTVNGLTIGKKNDQKQIDWDITNAGLGQICVLVTYLKQKFKFNYRNIEYITCNGNYSTIKLKSLITTSQGIKKAKQIDLNLYGPLPKKENEENFNLGVYHLLNEFSYFVKFLQQQESIRSKQIFIQLPYEIEADGLKQADNFYSLNSLAYKENKWDGWTQAFKFFLADLKYIISINSKYDQKAEEEYIKAIQ</sequence>
<gene>
    <name evidence="5" type="ORF">PPERSA_07059</name>
</gene>
<accession>A0A0V0QB39</accession>
<protein>
    <recommendedName>
        <fullName evidence="4">Atg6 BARA domain-containing protein</fullName>
    </recommendedName>
</protein>
<dbReference type="GO" id="GO:0000423">
    <property type="term" value="P:mitophagy"/>
    <property type="evidence" value="ECO:0007669"/>
    <property type="project" value="TreeGrafter"/>
</dbReference>
<comment type="caution">
    <text evidence="5">The sequence shown here is derived from an EMBL/GenBank/DDBJ whole genome shotgun (WGS) entry which is preliminary data.</text>
</comment>
<name>A0A0V0QB39_PSEPJ</name>
<keyword evidence="6" id="KW-1185">Reference proteome</keyword>
<feature type="coiled-coil region" evidence="2">
    <location>
        <begin position="188"/>
        <end position="283"/>
    </location>
</feature>
<evidence type="ECO:0000313" key="6">
    <source>
        <dbReference type="Proteomes" id="UP000054937"/>
    </source>
</evidence>
<dbReference type="GO" id="GO:0030674">
    <property type="term" value="F:protein-macromolecule adaptor activity"/>
    <property type="evidence" value="ECO:0007669"/>
    <property type="project" value="TreeGrafter"/>
</dbReference>
<feature type="compositionally biased region" description="Polar residues" evidence="3">
    <location>
        <begin position="32"/>
        <end position="54"/>
    </location>
</feature>
<evidence type="ECO:0000256" key="2">
    <source>
        <dbReference type="SAM" id="Coils"/>
    </source>
</evidence>
<evidence type="ECO:0000259" key="4">
    <source>
        <dbReference type="Pfam" id="PF04111"/>
    </source>
</evidence>
<dbReference type="AlphaFoldDB" id="A0A0V0QB39"/>